<feature type="transmembrane region" description="Helical" evidence="4">
    <location>
        <begin position="231"/>
        <end position="253"/>
    </location>
</feature>
<name>A0A1I1SYT8_9RHOB</name>
<feature type="transmembrane region" description="Helical" evidence="4">
    <location>
        <begin position="295"/>
        <end position="315"/>
    </location>
</feature>
<organism evidence="6 7">
    <name type="scientific">Sulfitobacter brevis</name>
    <dbReference type="NCBI Taxonomy" id="74348"/>
    <lineage>
        <taxon>Bacteria</taxon>
        <taxon>Pseudomonadati</taxon>
        <taxon>Pseudomonadota</taxon>
        <taxon>Alphaproteobacteria</taxon>
        <taxon>Rhodobacterales</taxon>
        <taxon>Roseobacteraceae</taxon>
        <taxon>Sulfitobacter</taxon>
    </lineage>
</organism>
<feature type="transmembrane region" description="Helical" evidence="4">
    <location>
        <begin position="34"/>
        <end position="53"/>
    </location>
</feature>
<evidence type="ECO:0000259" key="5">
    <source>
        <dbReference type="PROSITE" id="PS50850"/>
    </source>
</evidence>
<dbReference type="GO" id="GO:0005886">
    <property type="term" value="C:plasma membrane"/>
    <property type="evidence" value="ECO:0007669"/>
    <property type="project" value="TreeGrafter"/>
</dbReference>
<feature type="transmembrane region" description="Helical" evidence="4">
    <location>
        <begin position="163"/>
        <end position="183"/>
    </location>
</feature>
<feature type="transmembrane region" description="Helical" evidence="4">
    <location>
        <begin position="355"/>
        <end position="378"/>
    </location>
</feature>
<feature type="transmembrane region" description="Helical" evidence="4">
    <location>
        <begin position="73"/>
        <end position="91"/>
    </location>
</feature>
<dbReference type="EMBL" id="FOMW01000001">
    <property type="protein sequence ID" value="SFD48190.1"/>
    <property type="molecule type" value="Genomic_DNA"/>
</dbReference>
<feature type="transmembrane region" description="Helical" evidence="4">
    <location>
        <begin position="103"/>
        <end position="122"/>
    </location>
</feature>
<dbReference type="Proteomes" id="UP000198977">
    <property type="component" value="Unassembled WGS sequence"/>
</dbReference>
<dbReference type="STRING" id="74348.SAMN04488523_101110"/>
<sequence length="444" mass="47447">MKLGSWRIWRKSDGLGENLLGLFAQTGITADMRLLISFAALFLSVILLQLSSGGVGPLDVLSGLQLGFSRQEIGLLGSAHFFGFFIGCWWAPRLMGSVGHSRAFAAFTAAGAIGLMAHMMVVNPYAWAVMRVASGMCVAGCYTVIEAWLQAKVNNETRGRTMGVYRVVDMSGSLAAQMIIGVLGPASYVSYNLLAILCCAALLPLTLSTVKQPETPDSPRLRPRLAMERSPLAAAGVVVAAVSSASFRMVGPIYGQEVGLSAGQIAWFLSAFVLGGALAQYPVGWLADKYDRRWVLIWLSVAAIVSAGVTVAAAGMGTIGIMLAAGFFGLTTFPIYSVAAAHAHDFARDEERVELSAALMFYFAVGAIFAPYLASVLIENYGPAALFLMISVAHLVLVGFGLTRMRSRASPATRTPFVSSPRTSFIVGRLFGRLRNRDKDSEFD</sequence>
<reference evidence="6 7" key="1">
    <citation type="submission" date="2016-10" db="EMBL/GenBank/DDBJ databases">
        <authorList>
            <person name="de Groot N.N."/>
        </authorList>
    </citation>
    <scope>NUCLEOTIDE SEQUENCE [LARGE SCALE GENOMIC DNA]</scope>
    <source>
        <strain evidence="6 7">DSM 11443</strain>
    </source>
</reference>
<feature type="transmembrane region" description="Helical" evidence="4">
    <location>
        <begin position="265"/>
        <end position="283"/>
    </location>
</feature>
<keyword evidence="3 4" id="KW-0472">Membrane</keyword>
<proteinExistence type="predicted"/>
<dbReference type="PANTHER" id="PTHR23521:SF3">
    <property type="entry name" value="MFS TRANSPORTER"/>
    <property type="match status" value="1"/>
</dbReference>
<dbReference type="SUPFAM" id="SSF103473">
    <property type="entry name" value="MFS general substrate transporter"/>
    <property type="match status" value="1"/>
</dbReference>
<dbReference type="InterPro" id="IPR036259">
    <property type="entry name" value="MFS_trans_sf"/>
</dbReference>
<dbReference type="Gene3D" id="1.20.1250.20">
    <property type="entry name" value="MFS general substrate transporter like domains"/>
    <property type="match status" value="2"/>
</dbReference>
<dbReference type="InterPro" id="IPR020846">
    <property type="entry name" value="MFS_dom"/>
</dbReference>
<dbReference type="PANTHER" id="PTHR23521">
    <property type="entry name" value="TRANSPORTER MFS SUPERFAMILY"/>
    <property type="match status" value="1"/>
</dbReference>
<keyword evidence="1 4" id="KW-0812">Transmembrane</keyword>
<feature type="transmembrane region" description="Helical" evidence="4">
    <location>
        <begin position="189"/>
        <end position="210"/>
    </location>
</feature>
<feature type="transmembrane region" description="Helical" evidence="4">
    <location>
        <begin position="321"/>
        <end position="343"/>
    </location>
</feature>
<protein>
    <submittedName>
        <fullName evidence="6">Predicted arabinose efflux permease, MFS family</fullName>
    </submittedName>
</protein>
<dbReference type="CDD" id="cd17477">
    <property type="entry name" value="MFS_YcaD_like"/>
    <property type="match status" value="1"/>
</dbReference>
<evidence type="ECO:0000313" key="7">
    <source>
        <dbReference type="Proteomes" id="UP000198977"/>
    </source>
</evidence>
<evidence type="ECO:0000256" key="1">
    <source>
        <dbReference type="ARBA" id="ARBA00022692"/>
    </source>
</evidence>
<evidence type="ECO:0000256" key="2">
    <source>
        <dbReference type="ARBA" id="ARBA00022989"/>
    </source>
</evidence>
<feature type="domain" description="Major facilitator superfamily (MFS) profile" evidence="5">
    <location>
        <begin position="229"/>
        <end position="444"/>
    </location>
</feature>
<keyword evidence="2 4" id="KW-1133">Transmembrane helix</keyword>
<evidence type="ECO:0000256" key="4">
    <source>
        <dbReference type="SAM" id="Phobius"/>
    </source>
</evidence>
<dbReference type="InterPro" id="IPR011701">
    <property type="entry name" value="MFS"/>
</dbReference>
<gene>
    <name evidence="6" type="ORF">SAMN04488523_101110</name>
</gene>
<dbReference type="GO" id="GO:0022857">
    <property type="term" value="F:transmembrane transporter activity"/>
    <property type="evidence" value="ECO:0007669"/>
    <property type="project" value="InterPro"/>
</dbReference>
<feature type="transmembrane region" description="Helical" evidence="4">
    <location>
        <begin position="128"/>
        <end position="151"/>
    </location>
</feature>
<evidence type="ECO:0000313" key="6">
    <source>
        <dbReference type="EMBL" id="SFD48190.1"/>
    </source>
</evidence>
<evidence type="ECO:0000256" key="3">
    <source>
        <dbReference type="ARBA" id="ARBA00023136"/>
    </source>
</evidence>
<dbReference type="PROSITE" id="PS50850">
    <property type="entry name" value="MFS"/>
    <property type="match status" value="1"/>
</dbReference>
<feature type="transmembrane region" description="Helical" evidence="4">
    <location>
        <begin position="384"/>
        <end position="402"/>
    </location>
</feature>
<dbReference type="Pfam" id="PF07690">
    <property type="entry name" value="MFS_1"/>
    <property type="match status" value="2"/>
</dbReference>
<dbReference type="AlphaFoldDB" id="A0A1I1SYT8"/>
<accession>A0A1I1SYT8</accession>
<dbReference type="InterPro" id="IPR047200">
    <property type="entry name" value="MFS_YcaD-like"/>
</dbReference>
<keyword evidence="7" id="KW-1185">Reference proteome</keyword>